<dbReference type="Proteomes" id="UP000039021">
    <property type="component" value="Unassembled WGS sequence"/>
</dbReference>
<gene>
    <name evidence="2" type="ORF">ERS007739_04081</name>
</gene>
<evidence type="ECO:0000256" key="1">
    <source>
        <dbReference type="SAM" id="MobiDB-lite"/>
    </source>
</evidence>
<name>A0A916P9A5_MYCTX</name>
<reference evidence="3" key="1">
    <citation type="submission" date="2015-03" db="EMBL/GenBank/DDBJ databases">
        <authorList>
            <consortium name="Pathogen Informatics"/>
        </authorList>
    </citation>
    <scope>NUCLEOTIDE SEQUENCE [LARGE SCALE GENOMIC DNA]</scope>
    <source>
        <strain evidence="3">N09902308</strain>
    </source>
</reference>
<feature type="compositionally biased region" description="Low complexity" evidence="1">
    <location>
        <begin position="54"/>
        <end position="65"/>
    </location>
</feature>
<accession>A0A916P9A5</accession>
<comment type="caution">
    <text evidence="2">The sequence shown here is derived from an EMBL/GenBank/DDBJ whole genome shotgun (WGS) entry which is preliminary data.</text>
</comment>
<dbReference type="AlphaFoldDB" id="A0A916P9A5"/>
<sequence>MDSARASGGRGMISNWCTAIAPWRCTVPRQSAPVSPPPMMTTFLPFAVIGGCPSSSRTSSPSCTRLAHGRNSIA</sequence>
<proteinExistence type="predicted"/>
<protein>
    <submittedName>
        <fullName evidence="2">Uncharacterized protein</fullName>
    </submittedName>
</protein>
<dbReference type="EMBL" id="CSBK01002346">
    <property type="protein sequence ID" value="COZ73740.1"/>
    <property type="molecule type" value="Genomic_DNA"/>
</dbReference>
<evidence type="ECO:0000313" key="2">
    <source>
        <dbReference type="EMBL" id="COZ73740.1"/>
    </source>
</evidence>
<evidence type="ECO:0000313" key="3">
    <source>
        <dbReference type="Proteomes" id="UP000039021"/>
    </source>
</evidence>
<organism evidence="2 3">
    <name type="scientific">Mycobacterium tuberculosis</name>
    <dbReference type="NCBI Taxonomy" id="1773"/>
    <lineage>
        <taxon>Bacteria</taxon>
        <taxon>Bacillati</taxon>
        <taxon>Actinomycetota</taxon>
        <taxon>Actinomycetes</taxon>
        <taxon>Mycobacteriales</taxon>
        <taxon>Mycobacteriaceae</taxon>
        <taxon>Mycobacterium</taxon>
        <taxon>Mycobacterium tuberculosis complex</taxon>
    </lineage>
</organism>
<feature type="region of interest" description="Disordered" evidence="1">
    <location>
        <begin position="54"/>
        <end position="74"/>
    </location>
</feature>